<name>A0A6A4IH59_9AGAR</name>
<sequence>MAAMACYGDCAGELLNLQHTITALVCSKPTHSPCPQAPTGNASLNPLETQSSLTGRTDAPGTEPEDCLFLNVYLSGNTIPTKPLRTPLFIYIIGGADEFSGSDLLHEANNEIVAVIIQYRLNLFGFLPGSEFKANGSLNVGLLDQDFALRWLLYSEVVTQTKFVSASIFGRIYERKTLLETMNTNMNVDVYLGFDGILITQRPLKQGEFNGKALLSVINVTYIA</sequence>
<dbReference type="Proteomes" id="UP000799118">
    <property type="component" value="Unassembled WGS sequence"/>
</dbReference>
<evidence type="ECO:0000256" key="1">
    <source>
        <dbReference type="SAM" id="MobiDB-lite"/>
    </source>
</evidence>
<dbReference type="InterPro" id="IPR002018">
    <property type="entry name" value="CarbesteraseB"/>
</dbReference>
<evidence type="ECO:0000259" key="2">
    <source>
        <dbReference type="Pfam" id="PF00135"/>
    </source>
</evidence>
<accession>A0A6A4IH59</accession>
<feature type="region of interest" description="Disordered" evidence="1">
    <location>
        <begin position="37"/>
        <end position="61"/>
    </location>
</feature>
<dbReference type="Gene3D" id="3.40.50.1820">
    <property type="entry name" value="alpha/beta hydrolase"/>
    <property type="match status" value="1"/>
</dbReference>
<reference evidence="3" key="1">
    <citation type="journal article" date="2019" name="Environ. Microbiol.">
        <title>Fungal ecological strategies reflected in gene transcription - a case study of two litter decomposers.</title>
        <authorList>
            <person name="Barbi F."/>
            <person name="Kohler A."/>
            <person name="Barry K."/>
            <person name="Baskaran P."/>
            <person name="Daum C."/>
            <person name="Fauchery L."/>
            <person name="Ihrmark K."/>
            <person name="Kuo A."/>
            <person name="LaButti K."/>
            <person name="Lipzen A."/>
            <person name="Morin E."/>
            <person name="Grigoriev I.V."/>
            <person name="Henrissat B."/>
            <person name="Lindahl B."/>
            <person name="Martin F."/>
        </authorList>
    </citation>
    <scope>NUCLEOTIDE SEQUENCE</scope>
    <source>
        <strain evidence="3">JB14</strain>
    </source>
</reference>
<keyword evidence="4" id="KW-1185">Reference proteome</keyword>
<evidence type="ECO:0000313" key="3">
    <source>
        <dbReference type="EMBL" id="KAE9408417.1"/>
    </source>
</evidence>
<dbReference type="InterPro" id="IPR050309">
    <property type="entry name" value="Type-B_Carboxylest/Lipase"/>
</dbReference>
<dbReference type="InterPro" id="IPR029058">
    <property type="entry name" value="AB_hydrolase_fold"/>
</dbReference>
<dbReference type="SUPFAM" id="SSF53474">
    <property type="entry name" value="alpha/beta-Hydrolases"/>
    <property type="match status" value="1"/>
</dbReference>
<dbReference type="Pfam" id="PF00135">
    <property type="entry name" value="COesterase"/>
    <property type="match status" value="1"/>
</dbReference>
<dbReference type="EMBL" id="ML769391">
    <property type="protein sequence ID" value="KAE9408417.1"/>
    <property type="molecule type" value="Genomic_DNA"/>
</dbReference>
<dbReference type="OrthoDB" id="408631at2759"/>
<dbReference type="PANTHER" id="PTHR11559">
    <property type="entry name" value="CARBOXYLESTERASE"/>
    <property type="match status" value="1"/>
</dbReference>
<gene>
    <name evidence="3" type="ORF">BT96DRAFT_985748</name>
</gene>
<proteinExistence type="predicted"/>
<feature type="domain" description="Carboxylesterase type B" evidence="2">
    <location>
        <begin position="34"/>
        <end position="152"/>
    </location>
</feature>
<protein>
    <recommendedName>
        <fullName evidence="2">Carboxylesterase type B domain-containing protein</fullName>
    </recommendedName>
</protein>
<evidence type="ECO:0000313" key="4">
    <source>
        <dbReference type="Proteomes" id="UP000799118"/>
    </source>
</evidence>
<organism evidence="3 4">
    <name type="scientific">Gymnopus androsaceus JB14</name>
    <dbReference type="NCBI Taxonomy" id="1447944"/>
    <lineage>
        <taxon>Eukaryota</taxon>
        <taxon>Fungi</taxon>
        <taxon>Dikarya</taxon>
        <taxon>Basidiomycota</taxon>
        <taxon>Agaricomycotina</taxon>
        <taxon>Agaricomycetes</taxon>
        <taxon>Agaricomycetidae</taxon>
        <taxon>Agaricales</taxon>
        <taxon>Marasmiineae</taxon>
        <taxon>Omphalotaceae</taxon>
        <taxon>Gymnopus</taxon>
    </lineage>
</organism>
<feature type="compositionally biased region" description="Polar residues" evidence="1">
    <location>
        <begin position="38"/>
        <end position="55"/>
    </location>
</feature>
<dbReference type="AlphaFoldDB" id="A0A6A4IH59"/>